<protein>
    <recommendedName>
        <fullName evidence="3">CBS domain-containing protein</fullName>
    </recommendedName>
</protein>
<gene>
    <name evidence="1" type="ORF">DSCO28_46360</name>
</gene>
<reference evidence="1 2" key="1">
    <citation type="submission" date="2019-11" db="EMBL/GenBank/DDBJ databases">
        <title>Comparative genomics of hydrocarbon-degrading Desulfosarcina strains.</title>
        <authorList>
            <person name="Watanabe M."/>
            <person name="Kojima H."/>
            <person name="Fukui M."/>
        </authorList>
    </citation>
    <scope>NUCLEOTIDE SEQUENCE [LARGE SCALE GENOMIC DNA]</scope>
    <source>
        <strain evidence="1 2">28bB2T</strain>
    </source>
</reference>
<proteinExistence type="predicted"/>
<dbReference type="Proteomes" id="UP000425960">
    <property type="component" value="Chromosome"/>
</dbReference>
<dbReference type="EMBL" id="AP021876">
    <property type="protein sequence ID" value="BBO84070.1"/>
    <property type="molecule type" value="Genomic_DNA"/>
</dbReference>
<accession>A0A5K7ZV45</accession>
<evidence type="ECO:0000313" key="2">
    <source>
        <dbReference type="Proteomes" id="UP000425960"/>
    </source>
</evidence>
<evidence type="ECO:0008006" key="3">
    <source>
        <dbReference type="Google" id="ProtNLM"/>
    </source>
</evidence>
<name>A0A5K7ZV45_9BACT</name>
<dbReference type="AlphaFoldDB" id="A0A5K7ZV45"/>
<dbReference type="KEGG" id="dov:DSCO28_46360"/>
<sequence>MPPGQHPVTATILNGIRIANYSLQSIDLVATLQADAQGAISSSSEADAMHTHPPNSIRQILLPFTKDLSTTPSVMLTDPITTAIEVMIKHNRNTIAVLWNHRPIGRIRLRDACTSIGIEIP</sequence>
<evidence type="ECO:0000313" key="1">
    <source>
        <dbReference type="EMBL" id="BBO84070.1"/>
    </source>
</evidence>
<organism evidence="1 2">
    <name type="scientific">Desulfosarcina ovata subsp. sediminis</name>
    <dbReference type="NCBI Taxonomy" id="885957"/>
    <lineage>
        <taxon>Bacteria</taxon>
        <taxon>Pseudomonadati</taxon>
        <taxon>Thermodesulfobacteriota</taxon>
        <taxon>Desulfobacteria</taxon>
        <taxon>Desulfobacterales</taxon>
        <taxon>Desulfosarcinaceae</taxon>
        <taxon>Desulfosarcina</taxon>
    </lineage>
</organism>